<evidence type="ECO:0000313" key="2">
    <source>
        <dbReference type="Proteomes" id="UP000277580"/>
    </source>
</evidence>
<sequence>MSQREEVQPGCPQKTESTAWIYQGRSSHAFQEDTSYLGPFNGHVNGALVMKELEKPWYHWESAQEPNFDQCFSDAEKASFMSTPYISSDGNLFSGVSDANKLQITIQNGVTRWYTQRSKNDFPEPFGGAASSTRVIQRWMSHVLLTTTVNITVAAVNTNLPGMAWFAPADHFINNMMLKLSSFSDLLPEYPKLAFTGDNYQKAVDELGLYLIQENMTNQAIPGYENLTAKAGTLGGGKETGEHEQLSFVAVKRGEGLPFVALQPSYEDAQGAQKMQSISSTRRGVLMQYVPTTTTWNPTTGYDLEANFIKVVEASEHANDETMPEYQFLQLCNVQTSVHRNNISRYLTAVASRLSTPEGLVEYMTLAESRRRIFRPLPLQEFGYILPYALNYAPTKPLEMTMSGTT</sequence>
<dbReference type="InParanoid" id="A0A3N4KYV6"/>
<proteinExistence type="predicted"/>
<keyword evidence="2" id="KW-1185">Reference proteome</keyword>
<protein>
    <submittedName>
        <fullName evidence="1">Uncharacterized protein</fullName>
    </submittedName>
</protein>
<dbReference type="OrthoDB" id="6132182at2759"/>
<organism evidence="1 2">
    <name type="scientific">Morchella conica CCBAS932</name>
    <dbReference type="NCBI Taxonomy" id="1392247"/>
    <lineage>
        <taxon>Eukaryota</taxon>
        <taxon>Fungi</taxon>
        <taxon>Dikarya</taxon>
        <taxon>Ascomycota</taxon>
        <taxon>Pezizomycotina</taxon>
        <taxon>Pezizomycetes</taxon>
        <taxon>Pezizales</taxon>
        <taxon>Morchellaceae</taxon>
        <taxon>Morchella</taxon>
    </lineage>
</organism>
<gene>
    <name evidence="1" type="ORF">P167DRAFT_571374</name>
</gene>
<dbReference type="EMBL" id="ML119112">
    <property type="protein sequence ID" value="RPB15726.1"/>
    <property type="molecule type" value="Genomic_DNA"/>
</dbReference>
<name>A0A3N4KYV6_9PEZI</name>
<reference evidence="1 2" key="1">
    <citation type="journal article" date="2018" name="Nat. Ecol. Evol.">
        <title>Pezizomycetes genomes reveal the molecular basis of ectomycorrhizal truffle lifestyle.</title>
        <authorList>
            <person name="Murat C."/>
            <person name="Payen T."/>
            <person name="Noel B."/>
            <person name="Kuo A."/>
            <person name="Morin E."/>
            <person name="Chen J."/>
            <person name="Kohler A."/>
            <person name="Krizsan K."/>
            <person name="Balestrini R."/>
            <person name="Da Silva C."/>
            <person name="Montanini B."/>
            <person name="Hainaut M."/>
            <person name="Levati E."/>
            <person name="Barry K.W."/>
            <person name="Belfiori B."/>
            <person name="Cichocki N."/>
            <person name="Clum A."/>
            <person name="Dockter R.B."/>
            <person name="Fauchery L."/>
            <person name="Guy J."/>
            <person name="Iotti M."/>
            <person name="Le Tacon F."/>
            <person name="Lindquist E.A."/>
            <person name="Lipzen A."/>
            <person name="Malagnac F."/>
            <person name="Mello A."/>
            <person name="Molinier V."/>
            <person name="Miyauchi S."/>
            <person name="Poulain J."/>
            <person name="Riccioni C."/>
            <person name="Rubini A."/>
            <person name="Sitrit Y."/>
            <person name="Splivallo R."/>
            <person name="Traeger S."/>
            <person name="Wang M."/>
            <person name="Zifcakova L."/>
            <person name="Wipf D."/>
            <person name="Zambonelli A."/>
            <person name="Paolocci F."/>
            <person name="Nowrousian M."/>
            <person name="Ottonello S."/>
            <person name="Baldrian P."/>
            <person name="Spatafora J.W."/>
            <person name="Henrissat B."/>
            <person name="Nagy L.G."/>
            <person name="Aury J.M."/>
            <person name="Wincker P."/>
            <person name="Grigoriev I.V."/>
            <person name="Bonfante P."/>
            <person name="Martin F.M."/>
        </authorList>
    </citation>
    <scope>NUCLEOTIDE SEQUENCE [LARGE SCALE GENOMIC DNA]</scope>
    <source>
        <strain evidence="1 2">CCBAS932</strain>
    </source>
</reference>
<evidence type="ECO:0000313" key="1">
    <source>
        <dbReference type="EMBL" id="RPB15726.1"/>
    </source>
</evidence>
<dbReference type="AlphaFoldDB" id="A0A3N4KYV6"/>
<dbReference type="Proteomes" id="UP000277580">
    <property type="component" value="Unassembled WGS sequence"/>
</dbReference>
<accession>A0A3N4KYV6</accession>